<sequence>MENQITGKYATENQNKKLERHNKQNNIIIFGLEKPAEEINAQQICQEIKSLINVDILESNVDNCYRLGKSKKLPIKVELVSYLKKRLSLANCNKPKCINIIIAQDLSVKERKEE</sequence>
<name>A0AAV8XMD5_9CUCU</name>
<dbReference type="EMBL" id="JANEYF010003054">
    <property type="protein sequence ID" value="KAJ8939682.1"/>
    <property type="molecule type" value="Genomic_DNA"/>
</dbReference>
<accession>A0AAV8XMD5</accession>
<reference evidence="1" key="1">
    <citation type="journal article" date="2023" name="Insect Mol. Biol.">
        <title>Genome sequencing provides insights into the evolution of gene families encoding plant cell wall-degrading enzymes in longhorned beetles.</title>
        <authorList>
            <person name="Shin N.R."/>
            <person name="Okamura Y."/>
            <person name="Kirsch R."/>
            <person name="Pauchet Y."/>
        </authorList>
    </citation>
    <scope>NUCLEOTIDE SEQUENCE</scope>
    <source>
        <strain evidence="1">RBIC_L_NR</strain>
    </source>
</reference>
<evidence type="ECO:0000313" key="1">
    <source>
        <dbReference type="EMBL" id="KAJ8939682.1"/>
    </source>
</evidence>
<dbReference type="Proteomes" id="UP001162156">
    <property type="component" value="Unassembled WGS sequence"/>
</dbReference>
<evidence type="ECO:0000313" key="2">
    <source>
        <dbReference type="Proteomes" id="UP001162156"/>
    </source>
</evidence>
<comment type="caution">
    <text evidence="1">The sequence shown here is derived from an EMBL/GenBank/DDBJ whole genome shotgun (WGS) entry which is preliminary data.</text>
</comment>
<keyword evidence="2" id="KW-1185">Reference proteome</keyword>
<protein>
    <submittedName>
        <fullName evidence="1">Uncharacterized protein</fullName>
    </submittedName>
</protein>
<gene>
    <name evidence="1" type="ORF">NQ314_011046</name>
</gene>
<dbReference type="AlphaFoldDB" id="A0AAV8XMD5"/>
<proteinExistence type="predicted"/>
<organism evidence="1 2">
    <name type="scientific">Rhamnusium bicolor</name>
    <dbReference type="NCBI Taxonomy" id="1586634"/>
    <lineage>
        <taxon>Eukaryota</taxon>
        <taxon>Metazoa</taxon>
        <taxon>Ecdysozoa</taxon>
        <taxon>Arthropoda</taxon>
        <taxon>Hexapoda</taxon>
        <taxon>Insecta</taxon>
        <taxon>Pterygota</taxon>
        <taxon>Neoptera</taxon>
        <taxon>Endopterygota</taxon>
        <taxon>Coleoptera</taxon>
        <taxon>Polyphaga</taxon>
        <taxon>Cucujiformia</taxon>
        <taxon>Chrysomeloidea</taxon>
        <taxon>Cerambycidae</taxon>
        <taxon>Lepturinae</taxon>
        <taxon>Rhagiini</taxon>
        <taxon>Rhamnusium</taxon>
    </lineage>
</organism>